<organism evidence="1 2">
    <name type="scientific">Advenella kashmirensis W13003</name>
    <dbReference type="NCBI Taxonomy" id="1424334"/>
    <lineage>
        <taxon>Bacteria</taxon>
        <taxon>Pseudomonadati</taxon>
        <taxon>Pseudomonadota</taxon>
        <taxon>Betaproteobacteria</taxon>
        <taxon>Burkholderiales</taxon>
        <taxon>Alcaligenaceae</taxon>
    </lineage>
</organism>
<reference evidence="1 2" key="1">
    <citation type="journal article" date="2014" name="Genome Announc.">
        <title>Draft Genome Sequence of Advenella kashmirensis Strain W13003, a Polycyclic Aromatic Hydrocarbon-Degrading Bacterium.</title>
        <authorList>
            <person name="Wang X."/>
            <person name="Jin D."/>
            <person name="Zhou L."/>
            <person name="Wu L."/>
            <person name="An W."/>
            <person name="Zhao L."/>
        </authorList>
    </citation>
    <scope>NUCLEOTIDE SEQUENCE [LARGE SCALE GENOMIC DNA]</scope>
    <source>
        <strain evidence="1 2">W13003</strain>
    </source>
</reference>
<dbReference type="HOGENOM" id="CLU_2079727_0_0_4"/>
<accession>V8QMP6</accession>
<proteinExistence type="predicted"/>
<keyword evidence="2" id="KW-1185">Reference proteome</keyword>
<dbReference type="OrthoDB" id="8685276at2"/>
<name>V8QMP6_9BURK</name>
<sequence length="141" mass="15892">MVKTSAAEFMQNHPPRKNVSILEPLRAEIIKLKNAGYSVPQILEFLAINDISVSKTALISFLKIRMRSTSLTPDDNDKPGGNLDGEIMTALDRKKNFCGKVKERMPSKSHEQKLVKRNGRVIDVNYKPSWVDDDINLADLI</sequence>
<gene>
    <name evidence="1" type="ORF">W822_22565</name>
</gene>
<dbReference type="Proteomes" id="UP000018733">
    <property type="component" value="Unassembled WGS sequence"/>
</dbReference>
<dbReference type="AlphaFoldDB" id="V8QMP6"/>
<evidence type="ECO:0000313" key="1">
    <source>
        <dbReference type="EMBL" id="ETF00560.1"/>
    </source>
</evidence>
<dbReference type="RefSeq" id="WP_024007417.1">
    <property type="nucleotide sequence ID" value="NZ_KI650983.1"/>
</dbReference>
<dbReference type="EMBL" id="AYXT01000014">
    <property type="protein sequence ID" value="ETF00560.1"/>
    <property type="molecule type" value="Genomic_DNA"/>
</dbReference>
<comment type="caution">
    <text evidence="1">The sequence shown here is derived from an EMBL/GenBank/DDBJ whole genome shotgun (WGS) entry which is preliminary data.</text>
</comment>
<evidence type="ECO:0000313" key="2">
    <source>
        <dbReference type="Proteomes" id="UP000018733"/>
    </source>
</evidence>
<protein>
    <submittedName>
        <fullName evidence="1">Uncharacterized protein</fullName>
    </submittedName>
</protein>